<dbReference type="InterPro" id="IPR018723">
    <property type="entry name" value="DUF2254_membrane"/>
</dbReference>
<protein>
    <submittedName>
        <fullName evidence="2">DUF2254 domain-containing protein</fullName>
    </submittedName>
</protein>
<feature type="transmembrane region" description="Helical" evidence="1">
    <location>
        <begin position="123"/>
        <end position="144"/>
    </location>
</feature>
<feature type="transmembrane region" description="Helical" evidence="1">
    <location>
        <begin position="196"/>
        <end position="215"/>
    </location>
</feature>
<accession>A0ABT7QQS6</accession>
<keyword evidence="1" id="KW-1133">Transmembrane helix</keyword>
<keyword evidence="1" id="KW-0472">Membrane</keyword>
<dbReference type="Pfam" id="PF11381">
    <property type="entry name" value="DUF3185"/>
    <property type="match status" value="1"/>
</dbReference>
<dbReference type="RefSeq" id="WP_289401496.1">
    <property type="nucleotide sequence ID" value="NZ_JAQIBC010000002.1"/>
</dbReference>
<dbReference type="EMBL" id="JAQIBC010000002">
    <property type="protein sequence ID" value="MDM5263455.1"/>
    <property type="molecule type" value="Genomic_DNA"/>
</dbReference>
<reference evidence="2" key="1">
    <citation type="submission" date="2023-01" db="EMBL/GenBank/DDBJ databases">
        <title>Sulfurovum sp. XTW-4 genome assembly.</title>
        <authorList>
            <person name="Wang J."/>
        </authorList>
    </citation>
    <scope>NUCLEOTIDE SEQUENCE</scope>
    <source>
        <strain evidence="2">XTW-4</strain>
    </source>
</reference>
<feature type="transmembrane region" description="Helical" evidence="1">
    <location>
        <begin position="40"/>
        <end position="58"/>
    </location>
</feature>
<evidence type="ECO:0000256" key="1">
    <source>
        <dbReference type="SAM" id="Phobius"/>
    </source>
</evidence>
<gene>
    <name evidence="2" type="ORF">PF327_04530</name>
</gene>
<comment type="caution">
    <text evidence="2">The sequence shown here is derived from an EMBL/GenBank/DDBJ whole genome shotgun (WGS) entry which is preliminary data.</text>
</comment>
<proteinExistence type="predicted"/>
<dbReference type="InterPro" id="IPR021521">
    <property type="entry name" value="DUF3185"/>
</dbReference>
<dbReference type="Pfam" id="PF10011">
    <property type="entry name" value="DUF2254"/>
    <property type="match status" value="1"/>
</dbReference>
<dbReference type="Proteomes" id="UP001169066">
    <property type="component" value="Unassembled WGS sequence"/>
</dbReference>
<sequence>MKIIGIGLVAIGLGLALWGYQLSGFVGSQITTGSDTEKIMTFYITGAVSFVVGTYLIMNKLIQFWANLRSSFWFLPFLIVLSSVVYAVVLIQIDYSVSDQWLSQWPRIFGVGADGARDMLSTLAGSMMTVMGITFSMTLLALALASSQYTSRILRNFMRSHVTQVTLGTFAGIFVYCLIVMHAIRTGDAPFVPSLAVFFAFVLVFSGIAVLIFFIHHIASSIQASSIIASVAHETNASISRFFPEKRDTTADKAEDEKNERLLPSLDEKTWYAVPAKVSGYIQNVDHDAILSLAKDRRTIVRMEHGIGAFVVQDTALVSLALTYPPDQETIATLNEAYSINRHRTVEQDPAFGIRQIVDMALKALSPGVNDTSTAVMCVDYLTAILTSLSCRQFPPSNRYEGETLRLIAIVPTFEGMLAEAFDQIRASATGNVAIMARMLSAIGTIASRTVRLSHLRALDEQVQYIADLADRSIESKHDRDRFARRLSEVREALKAAFFER</sequence>
<feature type="transmembrane region" description="Helical" evidence="1">
    <location>
        <begin position="165"/>
        <end position="184"/>
    </location>
</feature>
<evidence type="ECO:0000313" key="2">
    <source>
        <dbReference type="EMBL" id="MDM5263455.1"/>
    </source>
</evidence>
<name>A0ABT7QQS6_9BACT</name>
<keyword evidence="3" id="KW-1185">Reference proteome</keyword>
<organism evidence="2 3">
    <name type="scientific">Sulfurovum xiamenensis</name>
    <dbReference type="NCBI Taxonomy" id="3019066"/>
    <lineage>
        <taxon>Bacteria</taxon>
        <taxon>Pseudomonadati</taxon>
        <taxon>Campylobacterota</taxon>
        <taxon>Epsilonproteobacteria</taxon>
        <taxon>Campylobacterales</taxon>
        <taxon>Sulfurovaceae</taxon>
        <taxon>Sulfurovum</taxon>
    </lineage>
</organism>
<keyword evidence="1" id="KW-0812">Transmembrane</keyword>
<evidence type="ECO:0000313" key="3">
    <source>
        <dbReference type="Proteomes" id="UP001169066"/>
    </source>
</evidence>
<feature type="transmembrane region" description="Helical" evidence="1">
    <location>
        <begin position="70"/>
        <end position="93"/>
    </location>
</feature>